<feature type="transmembrane region" description="Helical" evidence="2">
    <location>
        <begin position="94"/>
        <end position="113"/>
    </location>
</feature>
<sequence>MPIPVIVRRVPAPPPRPAPMLTQGRNAEANATSTGSQTARTRAGRAKEETYQNTGFLKTVIYFLIVLAIFRWLGRGVCLASRLVRVDTAAPACGAGVAGTCAPSLCTVVIILHRQRSDSFCQRRADATAVHCGFAQAFSPLRETKSVRFKLICIFYNCGPTVDNNPDRLYRPVYLRRFSRVNVDNLGERDADAAPTPPPSGCVRLLSLFYSDAPADGVEERSLVPRSRSLARLRRNATLSHAFSCVQPAFIDL</sequence>
<name>A0A4C2A4C5_EUMVA</name>
<protein>
    <submittedName>
        <fullName evidence="3">Uncharacterized protein</fullName>
    </submittedName>
</protein>
<feature type="compositionally biased region" description="Polar residues" evidence="1">
    <location>
        <begin position="23"/>
        <end position="40"/>
    </location>
</feature>
<reference evidence="3 4" key="1">
    <citation type="journal article" date="2019" name="Commun. Biol.">
        <title>The bagworm genome reveals a unique fibroin gene that provides high tensile strength.</title>
        <authorList>
            <person name="Kono N."/>
            <person name="Nakamura H."/>
            <person name="Ohtoshi R."/>
            <person name="Tomita M."/>
            <person name="Numata K."/>
            <person name="Arakawa K."/>
        </authorList>
    </citation>
    <scope>NUCLEOTIDE SEQUENCE [LARGE SCALE GENOMIC DNA]</scope>
</reference>
<keyword evidence="2" id="KW-1133">Transmembrane helix</keyword>
<keyword evidence="4" id="KW-1185">Reference proteome</keyword>
<comment type="caution">
    <text evidence="3">The sequence shown here is derived from an EMBL/GenBank/DDBJ whole genome shotgun (WGS) entry which is preliminary data.</text>
</comment>
<gene>
    <name evidence="3" type="ORF">EVAR_100361_1</name>
</gene>
<dbReference type="Proteomes" id="UP000299102">
    <property type="component" value="Unassembled WGS sequence"/>
</dbReference>
<dbReference type="AlphaFoldDB" id="A0A4C2A4C5"/>
<evidence type="ECO:0000256" key="2">
    <source>
        <dbReference type="SAM" id="Phobius"/>
    </source>
</evidence>
<feature type="region of interest" description="Disordered" evidence="1">
    <location>
        <begin position="11"/>
        <end position="45"/>
    </location>
</feature>
<evidence type="ECO:0000256" key="1">
    <source>
        <dbReference type="SAM" id="MobiDB-lite"/>
    </source>
</evidence>
<feature type="transmembrane region" description="Helical" evidence="2">
    <location>
        <begin position="55"/>
        <end position="74"/>
    </location>
</feature>
<accession>A0A4C2A4C5</accession>
<dbReference type="EMBL" id="BGZK01002649">
    <property type="protein sequence ID" value="GBP95546.1"/>
    <property type="molecule type" value="Genomic_DNA"/>
</dbReference>
<proteinExistence type="predicted"/>
<evidence type="ECO:0000313" key="4">
    <source>
        <dbReference type="Proteomes" id="UP000299102"/>
    </source>
</evidence>
<keyword evidence="2" id="KW-0812">Transmembrane</keyword>
<organism evidence="3 4">
    <name type="scientific">Eumeta variegata</name>
    <name type="common">Bagworm moth</name>
    <name type="synonym">Eumeta japonica</name>
    <dbReference type="NCBI Taxonomy" id="151549"/>
    <lineage>
        <taxon>Eukaryota</taxon>
        <taxon>Metazoa</taxon>
        <taxon>Ecdysozoa</taxon>
        <taxon>Arthropoda</taxon>
        <taxon>Hexapoda</taxon>
        <taxon>Insecta</taxon>
        <taxon>Pterygota</taxon>
        <taxon>Neoptera</taxon>
        <taxon>Endopterygota</taxon>
        <taxon>Lepidoptera</taxon>
        <taxon>Glossata</taxon>
        <taxon>Ditrysia</taxon>
        <taxon>Tineoidea</taxon>
        <taxon>Psychidae</taxon>
        <taxon>Oiketicinae</taxon>
        <taxon>Eumeta</taxon>
    </lineage>
</organism>
<evidence type="ECO:0000313" key="3">
    <source>
        <dbReference type="EMBL" id="GBP95546.1"/>
    </source>
</evidence>
<keyword evidence="2" id="KW-0472">Membrane</keyword>